<protein>
    <submittedName>
        <fullName evidence="3">Uncharacterized protein</fullName>
    </submittedName>
</protein>
<dbReference type="Proteomes" id="UP000887569">
    <property type="component" value="Unplaced"/>
</dbReference>
<sequence>MRRADGAMNRQVDRRTDNSNIVYGPLPTDLRTTEIVYGSVLMECFIDIFFEEDLRIGKRKQKNTADKRKSTAISE</sequence>
<evidence type="ECO:0000313" key="3">
    <source>
        <dbReference type="WBParaSite" id="PgR063X_g042_t01"/>
    </source>
</evidence>
<organism evidence="2 3">
    <name type="scientific">Parascaris univalens</name>
    <name type="common">Nematode worm</name>
    <dbReference type="NCBI Taxonomy" id="6257"/>
    <lineage>
        <taxon>Eukaryota</taxon>
        <taxon>Metazoa</taxon>
        <taxon>Ecdysozoa</taxon>
        <taxon>Nematoda</taxon>
        <taxon>Chromadorea</taxon>
        <taxon>Rhabditida</taxon>
        <taxon>Spirurina</taxon>
        <taxon>Ascaridomorpha</taxon>
        <taxon>Ascaridoidea</taxon>
        <taxon>Ascarididae</taxon>
        <taxon>Parascaris</taxon>
    </lineage>
</organism>
<proteinExistence type="predicted"/>
<dbReference type="AlphaFoldDB" id="A0A915BVH1"/>
<accession>A0A915BVH1</accession>
<evidence type="ECO:0000256" key="1">
    <source>
        <dbReference type="SAM" id="MobiDB-lite"/>
    </source>
</evidence>
<keyword evidence="2" id="KW-1185">Reference proteome</keyword>
<reference evidence="3" key="1">
    <citation type="submission" date="2022-11" db="UniProtKB">
        <authorList>
            <consortium name="WormBaseParasite"/>
        </authorList>
    </citation>
    <scope>IDENTIFICATION</scope>
</reference>
<evidence type="ECO:0000313" key="2">
    <source>
        <dbReference type="Proteomes" id="UP000887569"/>
    </source>
</evidence>
<dbReference type="WBParaSite" id="PgR063X_g042_t01">
    <property type="protein sequence ID" value="PgR063X_g042_t01"/>
    <property type="gene ID" value="PgR063X_g042"/>
</dbReference>
<name>A0A915BVH1_PARUN</name>
<feature type="region of interest" description="Disordered" evidence="1">
    <location>
        <begin position="1"/>
        <end position="23"/>
    </location>
</feature>